<dbReference type="AlphaFoldDB" id="A0A1H8R562"/>
<dbReference type="GO" id="GO:0019310">
    <property type="term" value="P:inositol catabolic process"/>
    <property type="evidence" value="ECO:0007669"/>
    <property type="project" value="InterPro"/>
</dbReference>
<dbReference type="OrthoDB" id="9799936at2"/>
<protein>
    <submittedName>
        <fullName evidence="2">5-deoxyglucuronate isomerase</fullName>
    </submittedName>
</protein>
<dbReference type="Pfam" id="PF04962">
    <property type="entry name" value="KduI"/>
    <property type="match status" value="1"/>
</dbReference>
<reference evidence="2 3" key="1">
    <citation type="submission" date="2016-10" db="EMBL/GenBank/DDBJ databases">
        <authorList>
            <person name="de Groot N.N."/>
        </authorList>
    </citation>
    <scope>NUCLEOTIDE SEQUENCE [LARGE SCALE GENOMIC DNA]</scope>
    <source>
        <strain evidence="2 3">DSM 13305</strain>
    </source>
</reference>
<proteinExistence type="predicted"/>
<keyword evidence="3" id="KW-1185">Reference proteome</keyword>
<evidence type="ECO:0000256" key="1">
    <source>
        <dbReference type="ARBA" id="ARBA00023235"/>
    </source>
</evidence>
<evidence type="ECO:0000313" key="2">
    <source>
        <dbReference type="EMBL" id="SEO61520.1"/>
    </source>
</evidence>
<dbReference type="Gene3D" id="2.60.120.10">
    <property type="entry name" value="Jelly Rolls"/>
    <property type="match status" value="2"/>
</dbReference>
<dbReference type="Proteomes" id="UP000198847">
    <property type="component" value="Unassembled WGS sequence"/>
</dbReference>
<dbReference type="STRING" id="112903.SAMN04490178_103170"/>
<dbReference type="SUPFAM" id="SSF51182">
    <property type="entry name" value="RmlC-like cupins"/>
    <property type="match status" value="1"/>
</dbReference>
<dbReference type="InterPro" id="IPR011051">
    <property type="entry name" value="RmlC_Cupin_sf"/>
</dbReference>
<dbReference type="GO" id="GO:0008880">
    <property type="term" value="F:glucuronate isomerase activity"/>
    <property type="evidence" value="ECO:0007669"/>
    <property type="project" value="InterPro"/>
</dbReference>
<organism evidence="2 3">
    <name type="scientific">Propionispora vibrioides</name>
    <dbReference type="NCBI Taxonomy" id="112903"/>
    <lineage>
        <taxon>Bacteria</taxon>
        <taxon>Bacillati</taxon>
        <taxon>Bacillota</taxon>
        <taxon>Negativicutes</taxon>
        <taxon>Selenomonadales</taxon>
        <taxon>Sporomusaceae</taxon>
        <taxon>Propionispora</taxon>
    </lineage>
</organism>
<dbReference type="PANTHER" id="PTHR39193">
    <property type="entry name" value="5-DEOXY-GLUCURONATE ISOMERASE"/>
    <property type="match status" value="1"/>
</dbReference>
<evidence type="ECO:0000313" key="3">
    <source>
        <dbReference type="Proteomes" id="UP000198847"/>
    </source>
</evidence>
<dbReference type="PIRSF" id="PIRSF036628">
    <property type="entry name" value="IolB"/>
    <property type="match status" value="1"/>
</dbReference>
<dbReference type="InterPro" id="IPR014710">
    <property type="entry name" value="RmlC-like_jellyroll"/>
</dbReference>
<name>A0A1H8R562_9FIRM</name>
<dbReference type="PANTHER" id="PTHR39193:SF1">
    <property type="entry name" value="5-DEOXY-GLUCURONATE ISOMERASE"/>
    <property type="match status" value="1"/>
</dbReference>
<keyword evidence="1 2" id="KW-0413">Isomerase</keyword>
<dbReference type="InterPro" id="IPR024203">
    <property type="entry name" value="Deoxy-glucuronate_isom_IolB"/>
</dbReference>
<dbReference type="RefSeq" id="WP_091744140.1">
    <property type="nucleotide sequence ID" value="NZ_FODY01000003.1"/>
</dbReference>
<accession>A0A1H8R562</accession>
<gene>
    <name evidence="2" type="ORF">SAMN04490178_103170</name>
</gene>
<dbReference type="EMBL" id="FODY01000003">
    <property type="protein sequence ID" value="SEO61520.1"/>
    <property type="molecule type" value="Genomic_DNA"/>
</dbReference>
<sequence length="262" mass="30239">MIGYLNGVKHGYNTITEAANRQHNMLMDIGLCSWKAEDTEVFLDSEQETAFLLLSGKLAISWEGKEQIIERHSLFDESPWCLHIPRNTEVEILAISDCEMIVQKTKNETAFDSKLYRPEDCRCDQFGKGVWNETALRIVRTVFDYSNAPYSNLVVGEVINYPGRWSSYIPHHHPQPEVYFYRFDKPQGFGFSMIGEDVFKIKHNSFSLITGGLVHPQVTAPGYAMYYCWMIRHLPGNPWTDRINDEAHTWLLKPDAAIWSPE</sequence>
<dbReference type="InterPro" id="IPR021120">
    <property type="entry name" value="KduI/IolB_isomerase"/>
</dbReference>